<proteinExistence type="predicted"/>
<evidence type="ECO:0000313" key="2">
    <source>
        <dbReference type="EMBL" id="GMR30101.1"/>
    </source>
</evidence>
<dbReference type="InterPro" id="IPR008974">
    <property type="entry name" value="TRAF-like"/>
</dbReference>
<dbReference type="CDD" id="cd00121">
    <property type="entry name" value="MATH"/>
    <property type="match status" value="1"/>
</dbReference>
<feature type="non-terminal residue" evidence="2">
    <location>
        <position position="1"/>
    </location>
</feature>
<dbReference type="Proteomes" id="UP001328107">
    <property type="component" value="Unassembled WGS sequence"/>
</dbReference>
<dbReference type="EMBL" id="BTRK01000001">
    <property type="protein sequence ID" value="GMR30101.1"/>
    <property type="molecule type" value="Genomic_DNA"/>
</dbReference>
<organism evidence="2 3">
    <name type="scientific">Pristionchus mayeri</name>
    <dbReference type="NCBI Taxonomy" id="1317129"/>
    <lineage>
        <taxon>Eukaryota</taxon>
        <taxon>Metazoa</taxon>
        <taxon>Ecdysozoa</taxon>
        <taxon>Nematoda</taxon>
        <taxon>Chromadorea</taxon>
        <taxon>Rhabditida</taxon>
        <taxon>Rhabditina</taxon>
        <taxon>Diplogasteromorpha</taxon>
        <taxon>Diplogasteroidea</taxon>
        <taxon>Neodiplogasteridae</taxon>
        <taxon>Pristionchus</taxon>
    </lineage>
</organism>
<dbReference type="PROSITE" id="PS50144">
    <property type="entry name" value="MATH"/>
    <property type="match status" value="1"/>
</dbReference>
<sequence>GTSGTLRARFANISQLQLNTAVMGSNSVHLAGVDWVITIQTKMEGQIKYLSAYLEITTKPFPENWSSSVYFTIKNFHHNSFEKPYSSSYSGVQFNKHRASWGSHAFIKFEDLMKYDNNYAKDDSISMETEFTIFPS</sequence>
<protein>
    <recommendedName>
        <fullName evidence="1">MATH domain-containing protein</fullName>
    </recommendedName>
</protein>
<gene>
    <name evidence="2" type="ORF">PMAYCL1PPCAC_00296</name>
</gene>
<dbReference type="AlphaFoldDB" id="A0AAN4Z090"/>
<feature type="domain" description="MATH" evidence="1">
    <location>
        <begin position="3"/>
        <end position="131"/>
    </location>
</feature>
<dbReference type="SUPFAM" id="SSF49599">
    <property type="entry name" value="TRAF domain-like"/>
    <property type="match status" value="1"/>
</dbReference>
<accession>A0AAN4Z090</accession>
<name>A0AAN4Z090_9BILA</name>
<evidence type="ECO:0000259" key="1">
    <source>
        <dbReference type="PROSITE" id="PS50144"/>
    </source>
</evidence>
<dbReference type="Gene3D" id="2.60.210.10">
    <property type="entry name" value="Apoptosis, Tumor Necrosis Factor Receptor Associated Protein 2, Chain A"/>
    <property type="match status" value="1"/>
</dbReference>
<dbReference type="InterPro" id="IPR002083">
    <property type="entry name" value="MATH/TRAF_dom"/>
</dbReference>
<keyword evidence="3" id="KW-1185">Reference proteome</keyword>
<evidence type="ECO:0000313" key="3">
    <source>
        <dbReference type="Proteomes" id="UP001328107"/>
    </source>
</evidence>
<reference evidence="3" key="1">
    <citation type="submission" date="2022-10" db="EMBL/GenBank/DDBJ databases">
        <title>Genome assembly of Pristionchus species.</title>
        <authorList>
            <person name="Yoshida K."/>
            <person name="Sommer R.J."/>
        </authorList>
    </citation>
    <scope>NUCLEOTIDE SEQUENCE [LARGE SCALE GENOMIC DNA]</scope>
    <source>
        <strain evidence="3">RS5460</strain>
    </source>
</reference>
<dbReference type="Pfam" id="PF22486">
    <property type="entry name" value="MATH_2"/>
    <property type="match status" value="1"/>
</dbReference>
<comment type="caution">
    <text evidence="2">The sequence shown here is derived from an EMBL/GenBank/DDBJ whole genome shotgun (WGS) entry which is preliminary data.</text>
</comment>